<dbReference type="RefSeq" id="WP_386845258.1">
    <property type="nucleotide sequence ID" value="NZ_JBHUMK010000040.1"/>
</dbReference>
<dbReference type="EMBL" id="JBHUMK010000040">
    <property type="protein sequence ID" value="MFD2609686.1"/>
    <property type="molecule type" value="Genomic_DNA"/>
</dbReference>
<sequence length="59" mass="6858">SSLPNPPNGWGIFGRNPWSITGDIERRGDERSIGAWREMQRNSVERLEKWWCRSSDLIG</sequence>
<name>A0ABW5P307_9DEIO</name>
<gene>
    <name evidence="1" type="ORF">ACFSR9_09590</name>
</gene>
<keyword evidence="2" id="KW-1185">Reference proteome</keyword>
<dbReference type="Proteomes" id="UP001597475">
    <property type="component" value="Unassembled WGS sequence"/>
</dbReference>
<comment type="caution">
    <text evidence="1">The sequence shown here is derived from an EMBL/GenBank/DDBJ whole genome shotgun (WGS) entry which is preliminary data.</text>
</comment>
<evidence type="ECO:0000313" key="1">
    <source>
        <dbReference type="EMBL" id="MFD2609686.1"/>
    </source>
</evidence>
<reference evidence="2" key="1">
    <citation type="journal article" date="2019" name="Int. J. Syst. Evol. Microbiol.">
        <title>The Global Catalogue of Microorganisms (GCM) 10K type strain sequencing project: providing services to taxonomists for standard genome sequencing and annotation.</title>
        <authorList>
            <consortium name="The Broad Institute Genomics Platform"/>
            <consortium name="The Broad Institute Genome Sequencing Center for Infectious Disease"/>
            <person name="Wu L."/>
            <person name="Ma J."/>
        </authorList>
    </citation>
    <scope>NUCLEOTIDE SEQUENCE [LARGE SCALE GENOMIC DNA]</scope>
    <source>
        <strain evidence="2">KCTC 33842</strain>
    </source>
</reference>
<feature type="non-terminal residue" evidence="1">
    <location>
        <position position="1"/>
    </location>
</feature>
<proteinExistence type="predicted"/>
<evidence type="ECO:0000313" key="2">
    <source>
        <dbReference type="Proteomes" id="UP001597475"/>
    </source>
</evidence>
<accession>A0ABW5P307</accession>
<organism evidence="1 2">
    <name type="scientific">Deinococcus taklimakanensis</name>
    <dbReference type="NCBI Taxonomy" id="536443"/>
    <lineage>
        <taxon>Bacteria</taxon>
        <taxon>Thermotogati</taxon>
        <taxon>Deinococcota</taxon>
        <taxon>Deinococci</taxon>
        <taxon>Deinococcales</taxon>
        <taxon>Deinococcaceae</taxon>
        <taxon>Deinococcus</taxon>
    </lineage>
</organism>
<evidence type="ECO:0008006" key="3">
    <source>
        <dbReference type="Google" id="ProtNLM"/>
    </source>
</evidence>
<protein>
    <recommendedName>
        <fullName evidence="3">Transposase</fullName>
    </recommendedName>
</protein>